<dbReference type="AlphaFoldDB" id="A0A7K1SXJ0"/>
<name>A0A7K1SXJ0_9SPHI</name>
<feature type="signal peptide" evidence="5">
    <location>
        <begin position="1"/>
        <end position="18"/>
    </location>
</feature>
<proteinExistence type="inferred from homology"/>
<dbReference type="Proteomes" id="UP000462014">
    <property type="component" value="Unassembled WGS sequence"/>
</dbReference>
<evidence type="ECO:0000256" key="3">
    <source>
        <dbReference type="ARBA" id="ARBA00023295"/>
    </source>
</evidence>
<dbReference type="SUPFAM" id="SSF51011">
    <property type="entry name" value="Glycosyl hydrolase domain"/>
    <property type="match status" value="1"/>
</dbReference>
<dbReference type="Gene3D" id="2.60.40.1500">
    <property type="entry name" value="Glycosyl hydrolase domain, family 39"/>
    <property type="match status" value="1"/>
</dbReference>
<evidence type="ECO:0000256" key="1">
    <source>
        <dbReference type="ARBA" id="ARBA00008875"/>
    </source>
</evidence>
<dbReference type="PANTHER" id="PTHR12631:SF10">
    <property type="entry name" value="BETA-XYLOSIDASE-LIKE PROTEIN-RELATED"/>
    <property type="match status" value="1"/>
</dbReference>
<sequence>MKIFLLILSLIFPQLLLAQQPATRLIALDAGLVKGKLDRSYNFCVGAGRANEGLRADWQRQLRQTKQELGFRYIRFHGLLTNDMGVYQEDKKGNPIYNWQYLDELFDFLQSINIKPFVELGFMPNALASGNKTVFWWKGNITPPKDYQKWNGLIKNLLLHWKQRYGETEVKTWYFEVWNEPNLKDLFFSGNQEDYFKLYQETAKTIKAVSKDFKVGGPATAGNAWIPEFINFCVVKEVPVDFISTHTYGVKQGFLDQTGDVGTIVSQDKNAVSSDMIHTKEIIQKSALPNLELHYTEWSSSYTPTDPIHDNYQEAAYILDKIKKASASVNSMSYWTFTDIFEELGPRMTPFHGGFGLMNYQDIKKPAYYAYQYLNQLGDQELVNNDASSIATKSKNGNLQLLLWDFTITHPGDSVNDQVYFKRDLPAKTIAPAQISIRHLAAGKYQIQLYKTGYRSNDAYASFIGLKSPPQLTREQVTQIKKQNDNRPISTVTVQVKADGKLEKELPMRENDVLLLSVKKM</sequence>
<evidence type="ECO:0000259" key="6">
    <source>
        <dbReference type="Pfam" id="PF01229"/>
    </source>
</evidence>
<dbReference type="GO" id="GO:0004553">
    <property type="term" value="F:hydrolase activity, hydrolyzing O-glycosyl compounds"/>
    <property type="evidence" value="ECO:0007669"/>
    <property type="project" value="InterPro"/>
</dbReference>
<keyword evidence="5" id="KW-0732">Signal</keyword>
<gene>
    <name evidence="7" type="ORF">GO621_10870</name>
</gene>
<comment type="similarity">
    <text evidence="1">Belongs to the glycosyl hydrolase 39 family.</text>
</comment>
<comment type="caution">
    <text evidence="7">The sequence shown here is derived from an EMBL/GenBank/DDBJ whole genome shotgun (WGS) entry which is preliminary data.</text>
</comment>
<dbReference type="InterPro" id="IPR000514">
    <property type="entry name" value="Glyco_hydro_39"/>
</dbReference>
<feature type="active site" description="Proton donor" evidence="4">
    <location>
        <position position="180"/>
    </location>
</feature>
<dbReference type="InterPro" id="IPR049166">
    <property type="entry name" value="GH39_cat"/>
</dbReference>
<dbReference type="InterPro" id="IPR049165">
    <property type="entry name" value="GH39_as"/>
</dbReference>
<feature type="chain" id="PRO_5029630274" evidence="5">
    <location>
        <begin position="19"/>
        <end position="521"/>
    </location>
</feature>
<dbReference type="InterPro" id="IPR017853">
    <property type="entry name" value="GH"/>
</dbReference>
<dbReference type="PRINTS" id="PR00745">
    <property type="entry name" value="GLHYDRLASE39"/>
</dbReference>
<feature type="domain" description="Glycosyl hydrolases family 39 N-terminal catalytic" evidence="6">
    <location>
        <begin position="26"/>
        <end position="502"/>
    </location>
</feature>
<dbReference type="Gene3D" id="3.20.20.80">
    <property type="entry name" value="Glycosidases"/>
    <property type="match status" value="1"/>
</dbReference>
<dbReference type="GO" id="GO:0005975">
    <property type="term" value="P:carbohydrate metabolic process"/>
    <property type="evidence" value="ECO:0007669"/>
    <property type="project" value="InterPro"/>
</dbReference>
<evidence type="ECO:0000313" key="8">
    <source>
        <dbReference type="Proteomes" id="UP000462014"/>
    </source>
</evidence>
<evidence type="ECO:0000313" key="7">
    <source>
        <dbReference type="EMBL" id="MVN22034.1"/>
    </source>
</evidence>
<dbReference type="PANTHER" id="PTHR12631">
    <property type="entry name" value="ALPHA-L-IDURONIDASE"/>
    <property type="match status" value="1"/>
</dbReference>
<dbReference type="SUPFAM" id="SSF51445">
    <property type="entry name" value="(Trans)glycosidases"/>
    <property type="match status" value="1"/>
</dbReference>
<keyword evidence="2 7" id="KW-0378">Hydrolase</keyword>
<keyword evidence="3" id="KW-0326">Glycosidase</keyword>
<reference evidence="7 8" key="1">
    <citation type="submission" date="2019-12" db="EMBL/GenBank/DDBJ databases">
        <title>Mucilaginibacter sp. HMF7410 genome sequencing and assembly.</title>
        <authorList>
            <person name="Kang H."/>
            <person name="Cha I."/>
            <person name="Kim H."/>
            <person name="Joh K."/>
        </authorList>
    </citation>
    <scope>NUCLEOTIDE SEQUENCE [LARGE SCALE GENOMIC DNA]</scope>
    <source>
        <strain evidence="7 8">HMF7410</strain>
    </source>
</reference>
<evidence type="ECO:0000256" key="4">
    <source>
        <dbReference type="PIRSR" id="PIRSR600514-1"/>
    </source>
</evidence>
<dbReference type="InterPro" id="IPR051923">
    <property type="entry name" value="Glycosyl_Hydrolase_39"/>
</dbReference>
<dbReference type="Pfam" id="PF01229">
    <property type="entry name" value="Glyco_hydro_39"/>
    <property type="match status" value="1"/>
</dbReference>
<keyword evidence="8" id="KW-1185">Reference proteome</keyword>
<dbReference type="RefSeq" id="WP_157566900.1">
    <property type="nucleotide sequence ID" value="NZ_WPIK01000008.1"/>
</dbReference>
<protein>
    <submittedName>
        <fullName evidence="7">Glycoside hydrolase</fullName>
    </submittedName>
</protein>
<evidence type="ECO:0000256" key="2">
    <source>
        <dbReference type="ARBA" id="ARBA00022801"/>
    </source>
</evidence>
<dbReference type="PROSITE" id="PS01027">
    <property type="entry name" value="GLYCOSYL_HYDROL_F39"/>
    <property type="match status" value="1"/>
</dbReference>
<dbReference type="EMBL" id="WPIK01000008">
    <property type="protein sequence ID" value="MVN22034.1"/>
    <property type="molecule type" value="Genomic_DNA"/>
</dbReference>
<evidence type="ECO:0000256" key="5">
    <source>
        <dbReference type="SAM" id="SignalP"/>
    </source>
</evidence>
<accession>A0A7K1SXJ0</accession>
<organism evidence="7 8">
    <name type="scientific">Mucilaginibacter arboris</name>
    <dbReference type="NCBI Taxonomy" id="2682090"/>
    <lineage>
        <taxon>Bacteria</taxon>
        <taxon>Pseudomonadati</taxon>
        <taxon>Bacteroidota</taxon>
        <taxon>Sphingobacteriia</taxon>
        <taxon>Sphingobacteriales</taxon>
        <taxon>Sphingobacteriaceae</taxon>
        <taxon>Mucilaginibacter</taxon>
    </lineage>
</organism>